<keyword evidence="1" id="KW-0812">Transmembrane</keyword>
<dbReference type="Proteomes" id="UP000178599">
    <property type="component" value="Unassembled WGS sequence"/>
</dbReference>
<keyword evidence="1" id="KW-1133">Transmembrane helix</keyword>
<keyword evidence="1" id="KW-0472">Membrane</keyword>
<evidence type="ECO:0000313" key="2">
    <source>
        <dbReference type="EMBL" id="OGZ02631.1"/>
    </source>
</evidence>
<evidence type="ECO:0000256" key="1">
    <source>
        <dbReference type="SAM" id="Phobius"/>
    </source>
</evidence>
<protein>
    <submittedName>
        <fullName evidence="2">Uncharacterized protein</fullName>
    </submittedName>
</protein>
<dbReference type="AlphaFoldDB" id="A0A1G2CPS0"/>
<reference evidence="2 3" key="1">
    <citation type="journal article" date="2016" name="Nat. Commun.">
        <title>Thousands of microbial genomes shed light on interconnected biogeochemical processes in an aquifer system.</title>
        <authorList>
            <person name="Anantharaman K."/>
            <person name="Brown C.T."/>
            <person name="Hug L.A."/>
            <person name="Sharon I."/>
            <person name="Castelle C.J."/>
            <person name="Probst A.J."/>
            <person name="Thomas B.C."/>
            <person name="Singh A."/>
            <person name="Wilkins M.J."/>
            <person name="Karaoz U."/>
            <person name="Brodie E.L."/>
            <person name="Williams K.H."/>
            <person name="Hubbard S.S."/>
            <person name="Banfield J.F."/>
        </authorList>
    </citation>
    <scope>NUCLEOTIDE SEQUENCE [LARGE SCALE GENOMIC DNA]</scope>
</reference>
<dbReference type="EMBL" id="MHLE01000025">
    <property type="protein sequence ID" value="OGZ02631.1"/>
    <property type="molecule type" value="Genomic_DNA"/>
</dbReference>
<gene>
    <name evidence="2" type="ORF">A2390_00165</name>
</gene>
<accession>A0A1G2CPS0</accession>
<comment type="caution">
    <text evidence="2">The sequence shown here is derived from an EMBL/GenBank/DDBJ whole genome shotgun (WGS) entry which is preliminary data.</text>
</comment>
<name>A0A1G2CPS0_9BACT</name>
<sequence length="134" mass="15962">MKKFFSAAKNKFINLSITRRILTVIFAVLVFMTFWSFIRMLVFAYWYAPFPPKNHGQNMNATDVINNIQPWMSFDYLNQTFNLPPDYLRETLHITDGRYPRLGIGGYAKHIKIDKQHFFKTIEEAIRNYQNKSQ</sequence>
<feature type="transmembrane region" description="Helical" evidence="1">
    <location>
        <begin position="21"/>
        <end position="48"/>
    </location>
</feature>
<evidence type="ECO:0000313" key="3">
    <source>
        <dbReference type="Proteomes" id="UP000178599"/>
    </source>
</evidence>
<proteinExistence type="predicted"/>
<organism evidence="2 3">
    <name type="scientific">Candidatus Liptonbacteria bacterium RIFOXYB1_FULL_36_10</name>
    <dbReference type="NCBI Taxonomy" id="1798654"/>
    <lineage>
        <taxon>Bacteria</taxon>
        <taxon>Candidatus Liptoniibacteriota</taxon>
    </lineage>
</organism>